<dbReference type="OrthoDB" id="2120038at2759"/>
<reference evidence="2 3" key="1">
    <citation type="journal article" date="2012" name="Science">
        <title>The Paleozoic origin of enzymatic lignin decomposition reconstructed from 31 fungal genomes.</title>
        <authorList>
            <person name="Floudas D."/>
            <person name="Binder M."/>
            <person name="Riley R."/>
            <person name="Barry K."/>
            <person name="Blanchette R.A."/>
            <person name="Henrissat B."/>
            <person name="Martinez A.T."/>
            <person name="Otillar R."/>
            <person name="Spatafora J.W."/>
            <person name="Yadav J.S."/>
            <person name="Aerts A."/>
            <person name="Benoit I."/>
            <person name="Boyd A."/>
            <person name="Carlson A."/>
            <person name="Copeland A."/>
            <person name="Coutinho P.M."/>
            <person name="de Vries R.P."/>
            <person name="Ferreira P."/>
            <person name="Findley K."/>
            <person name="Foster B."/>
            <person name="Gaskell J."/>
            <person name="Glotzer D."/>
            <person name="Gorecki P."/>
            <person name="Heitman J."/>
            <person name="Hesse C."/>
            <person name="Hori C."/>
            <person name="Igarashi K."/>
            <person name="Jurgens J.A."/>
            <person name="Kallen N."/>
            <person name="Kersten P."/>
            <person name="Kohler A."/>
            <person name="Kuees U."/>
            <person name="Kumar T.K.A."/>
            <person name="Kuo A."/>
            <person name="LaButti K."/>
            <person name="Larrondo L.F."/>
            <person name="Lindquist E."/>
            <person name="Ling A."/>
            <person name="Lombard V."/>
            <person name="Lucas S."/>
            <person name="Lundell T."/>
            <person name="Martin R."/>
            <person name="McLaughlin D.J."/>
            <person name="Morgenstern I."/>
            <person name="Morin E."/>
            <person name="Murat C."/>
            <person name="Nagy L.G."/>
            <person name="Nolan M."/>
            <person name="Ohm R.A."/>
            <person name="Patyshakuliyeva A."/>
            <person name="Rokas A."/>
            <person name="Ruiz-Duenas F.J."/>
            <person name="Sabat G."/>
            <person name="Salamov A."/>
            <person name="Samejima M."/>
            <person name="Schmutz J."/>
            <person name="Slot J.C."/>
            <person name="St John F."/>
            <person name="Stenlid J."/>
            <person name="Sun H."/>
            <person name="Sun S."/>
            <person name="Syed K."/>
            <person name="Tsang A."/>
            <person name="Wiebenga A."/>
            <person name="Young D."/>
            <person name="Pisabarro A."/>
            <person name="Eastwood D.C."/>
            <person name="Martin F."/>
            <person name="Cullen D."/>
            <person name="Grigoriev I.V."/>
            <person name="Hibbett D.S."/>
        </authorList>
    </citation>
    <scope>NUCLEOTIDE SEQUENCE [LARGE SCALE GENOMIC DNA]</scope>
    <source>
        <strain evidence="2 3">MD-104</strain>
    </source>
</reference>
<keyword evidence="3" id="KW-1185">Reference proteome</keyword>
<name>A0A2H3JUS2_WOLCO</name>
<dbReference type="EMBL" id="KB468146">
    <property type="protein sequence ID" value="PCH43713.1"/>
    <property type="molecule type" value="Genomic_DNA"/>
</dbReference>
<dbReference type="STRING" id="742152.A0A2H3JUS2"/>
<dbReference type="OMA" id="APIYRMR"/>
<gene>
    <name evidence="2" type="ORF">WOLCODRAFT_104021</name>
</gene>
<feature type="compositionally biased region" description="Basic and acidic residues" evidence="1">
    <location>
        <begin position="28"/>
        <end position="40"/>
    </location>
</feature>
<dbReference type="InterPro" id="IPR034444">
    <property type="entry name" value="Nuo17.8"/>
</dbReference>
<dbReference type="GO" id="GO:0005739">
    <property type="term" value="C:mitochondrion"/>
    <property type="evidence" value="ECO:0007669"/>
    <property type="project" value="InterPro"/>
</dbReference>
<evidence type="ECO:0000313" key="3">
    <source>
        <dbReference type="Proteomes" id="UP000218811"/>
    </source>
</evidence>
<evidence type="ECO:0000256" key="1">
    <source>
        <dbReference type="SAM" id="MobiDB-lite"/>
    </source>
</evidence>
<dbReference type="AlphaFoldDB" id="A0A2H3JUS2"/>
<dbReference type="PANTHER" id="PTHR42100:SF1">
    <property type="entry name" value="OXIDOREDUCTASE 178 KDA SUBUNIT, PUTATIVE (AFU_ORTHOLOGUE AFUA_8G04320)-RELATED"/>
    <property type="match status" value="1"/>
</dbReference>
<sequence length="158" mass="18430">MTVARAAVTLARPRQAASSLVQRRLASTHHDEHHGDHHHEQDAIAFPKEDFSSAAWRNFTLFGLAVAAWYKFAPDPREDNYIARWIEHYKTPTQVWQSIAFKNLTLELQNSDENLLTRDAKRPAIHRYRYTQRFEQHSPFIQPVGQDVDLSDLVIKRE</sequence>
<organism evidence="2 3">
    <name type="scientific">Wolfiporia cocos (strain MD-104)</name>
    <name type="common">Brown rot fungus</name>
    <dbReference type="NCBI Taxonomy" id="742152"/>
    <lineage>
        <taxon>Eukaryota</taxon>
        <taxon>Fungi</taxon>
        <taxon>Dikarya</taxon>
        <taxon>Basidiomycota</taxon>
        <taxon>Agaricomycotina</taxon>
        <taxon>Agaricomycetes</taxon>
        <taxon>Polyporales</taxon>
        <taxon>Phaeolaceae</taxon>
        <taxon>Wolfiporia</taxon>
    </lineage>
</organism>
<dbReference type="Proteomes" id="UP000218811">
    <property type="component" value="Unassembled WGS sequence"/>
</dbReference>
<evidence type="ECO:0000313" key="2">
    <source>
        <dbReference type="EMBL" id="PCH43713.1"/>
    </source>
</evidence>
<accession>A0A2H3JUS2</accession>
<protein>
    <submittedName>
        <fullName evidence="2">Uncharacterized protein</fullName>
    </submittedName>
</protein>
<dbReference type="PANTHER" id="PTHR42100">
    <property type="entry name" value="OXIDOREDUCTASE 178 KDA SUBUNIT, PUTATIVE (AFU_ORTHOLOGUE AFUA_8G04320)-RELATED"/>
    <property type="match status" value="1"/>
</dbReference>
<feature type="region of interest" description="Disordered" evidence="1">
    <location>
        <begin position="21"/>
        <end position="40"/>
    </location>
</feature>
<proteinExistence type="predicted"/>